<evidence type="ECO:0000313" key="2">
    <source>
        <dbReference type="EMBL" id="OEU08593.1"/>
    </source>
</evidence>
<dbReference type="EMBL" id="KV784379">
    <property type="protein sequence ID" value="OEU08593.1"/>
    <property type="molecule type" value="Genomic_DNA"/>
</dbReference>
<feature type="region of interest" description="Disordered" evidence="1">
    <location>
        <begin position="1"/>
        <end position="48"/>
    </location>
</feature>
<dbReference type="KEGG" id="fcy:FRACYDRAFT_249485"/>
<proteinExistence type="predicted"/>
<dbReference type="AlphaFoldDB" id="A0A1E7ESQ9"/>
<evidence type="ECO:0000256" key="1">
    <source>
        <dbReference type="SAM" id="MobiDB-lite"/>
    </source>
</evidence>
<dbReference type="Gene3D" id="3.40.525.10">
    <property type="entry name" value="CRAL-TRIO lipid binding domain"/>
    <property type="match status" value="1"/>
</dbReference>
<feature type="region of interest" description="Disordered" evidence="1">
    <location>
        <begin position="560"/>
        <end position="647"/>
    </location>
</feature>
<protein>
    <submittedName>
        <fullName evidence="2">Uncharacterized protein</fullName>
    </submittedName>
</protein>
<feature type="compositionally biased region" description="Low complexity" evidence="1">
    <location>
        <begin position="620"/>
        <end position="630"/>
    </location>
</feature>
<evidence type="ECO:0000313" key="3">
    <source>
        <dbReference type="Proteomes" id="UP000095751"/>
    </source>
</evidence>
<accession>A0A1E7ESQ9</accession>
<dbReference type="Proteomes" id="UP000095751">
    <property type="component" value="Unassembled WGS sequence"/>
</dbReference>
<reference evidence="2 3" key="1">
    <citation type="submission" date="2016-09" db="EMBL/GenBank/DDBJ databases">
        <title>Extensive genetic diversity and differential bi-allelic expression allows diatom success in the polar Southern Ocean.</title>
        <authorList>
            <consortium name="DOE Joint Genome Institute"/>
            <person name="Mock T."/>
            <person name="Otillar R.P."/>
            <person name="Strauss J."/>
            <person name="Dupont C."/>
            <person name="Frickenhaus S."/>
            <person name="Maumus F."/>
            <person name="Mcmullan M."/>
            <person name="Sanges R."/>
            <person name="Schmutz J."/>
            <person name="Toseland A."/>
            <person name="Valas R."/>
            <person name="Veluchamy A."/>
            <person name="Ward B.J."/>
            <person name="Allen A."/>
            <person name="Barry K."/>
            <person name="Falciatore A."/>
            <person name="Ferrante M."/>
            <person name="Fortunato A.E."/>
            <person name="Gloeckner G."/>
            <person name="Gruber A."/>
            <person name="Hipkin R."/>
            <person name="Janech M."/>
            <person name="Kroth P."/>
            <person name="Leese F."/>
            <person name="Lindquist E."/>
            <person name="Lyon B.R."/>
            <person name="Martin J."/>
            <person name="Mayer C."/>
            <person name="Parker M."/>
            <person name="Quesneville H."/>
            <person name="Raymond J."/>
            <person name="Uhlig C."/>
            <person name="Valentin K.U."/>
            <person name="Worden A.Z."/>
            <person name="Armbrust E.V."/>
            <person name="Bowler C."/>
            <person name="Green B."/>
            <person name="Moulton V."/>
            <person name="Van Oosterhout C."/>
            <person name="Grigoriev I."/>
        </authorList>
    </citation>
    <scope>NUCLEOTIDE SEQUENCE [LARGE SCALE GENOMIC DNA]</scope>
    <source>
        <strain evidence="2 3">CCMP1102</strain>
    </source>
</reference>
<feature type="compositionally biased region" description="Low complexity" evidence="1">
    <location>
        <begin position="564"/>
        <end position="599"/>
    </location>
</feature>
<name>A0A1E7ESQ9_9STRA</name>
<gene>
    <name evidence="2" type="ORF">FRACYDRAFT_249485</name>
</gene>
<sequence length="661" mass="75565">MQRPFVSNEPNNTNNTNTMMRLPIPPPFSNSNSSGNGNGSGNGDDNDNAGIKIADDLLSKELLLLSLEDRNDIQEEIHGVKCIAPIETPQMIAAAVIELSNVLNNDDIIPRSQKQAYILQTRQERQSQNSNKPYINSNEFYLRFLRRELFDIKKAAFRMVKHLDCIKELFGNYALERPIRLSDFSRKELQIIRKGYVQYMPFRDRAGRRISVVFPVEFIKNTDYNLRMKIILYLSYVESESDIEAQRRGIVMILWSERSYQNEVLDTAKQWTKGGLRSYSGIGQQQQQKRWKVHDVSLLRYSAIHFCSPDTPIFSMGRSLYTIALSRKQRSRLQTHVGEPVELRYSLNAYGVPTDDLPITWSGSVKNNYQKQWMKLRSFIERERIDYNNNCRSQSRQSQSQIPPPPPPPMLIIVECPSVTDVIFRHGTNMSTHPGNVRFRSLIQLKCEEYINKKRDSEKQNNVVSSTPSPTYSGLSVYQFTTRELVLDLINEIHINTVNGRFLIWNPLNNNSKGAGGDGLLGYWIELIDKKQIFSKIEYIVNEFKYSSTKSQSINRHQEHAIQAPPTTTTSTSTSTTTSTALLSTKPASSRPTMTTTTTHLQSDTSMFESQDGNKRKRTNNTNTNTNTKNGDNLNYRDNDSSSSLESATTECFGLDLFCKK</sequence>
<keyword evidence="3" id="KW-1185">Reference proteome</keyword>
<dbReference type="InParanoid" id="A0A1E7ESQ9"/>
<dbReference type="InterPro" id="IPR036865">
    <property type="entry name" value="CRAL-TRIO_dom_sf"/>
</dbReference>
<dbReference type="OrthoDB" id="1434354at2759"/>
<organism evidence="2 3">
    <name type="scientific">Fragilariopsis cylindrus CCMP1102</name>
    <dbReference type="NCBI Taxonomy" id="635003"/>
    <lineage>
        <taxon>Eukaryota</taxon>
        <taxon>Sar</taxon>
        <taxon>Stramenopiles</taxon>
        <taxon>Ochrophyta</taxon>
        <taxon>Bacillariophyta</taxon>
        <taxon>Bacillariophyceae</taxon>
        <taxon>Bacillariophycidae</taxon>
        <taxon>Bacillariales</taxon>
        <taxon>Bacillariaceae</taxon>
        <taxon>Fragilariopsis</taxon>
    </lineage>
</organism>
<feature type="compositionally biased region" description="Polar residues" evidence="1">
    <location>
        <begin position="600"/>
        <end position="611"/>
    </location>
</feature>